<comment type="caution">
    <text evidence="1">The sequence shown here is derived from an EMBL/GenBank/DDBJ whole genome shotgun (WGS) entry which is preliminary data.</text>
</comment>
<name>A0A5J4P7Z1_9ZZZZ</name>
<feature type="non-terminal residue" evidence="1">
    <location>
        <position position="1"/>
    </location>
</feature>
<dbReference type="AlphaFoldDB" id="A0A5J4P7Z1"/>
<dbReference type="EMBL" id="SNRY01011320">
    <property type="protein sequence ID" value="KAA6304673.1"/>
    <property type="molecule type" value="Genomic_DNA"/>
</dbReference>
<accession>A0A5J4P7Z1</accession>
<sequence length="34" mass="4238">YSEFKKLYLPYKTTIVSNVLKKQFSFEKQFKYIK</sequence>
<evidence type="ECO:0000313" key="1">
    <source>
        <dbReference type="EMBL" id="KAA6304673.1"/>
    </source>
</evidence>
<proteinExistence type="predicted"/>
<organism evidence="1">
    <name type="scientific">termite gut metagenome</name>
    <dbReference type="NCBI Taxonomy" id="433724"/>
    <lineage>
        <taxon>unclassified sequences</taxon>
        <taxon>metagenomes</taxon>
        <taxon>organismal metagenomes</taxon>
    </lineage>
</organism>
<gene>
    <name evidence="1" type="ORF">EZS27_043680</name>
</gene>
<protein>
    <submittedName>
        <fullName evidence="1">Uncharacterized protein</fullName>
    </submittedName>
</protein>
<reference evidence="1" key="1">
    <citation type="submission" date="2019-03" db="EMBL/GenBank/DDBJ databases">
        <title>Single cell metagenomics reveals metabolic interactions within the superorganism composed of flagellate Streblomastix strix and complex community of Bacteroidetes bacteria on its surface.</title>
        <authorList>
            <person name="Treitli S.C."/>
            <person name="Kolisko M."/>
            <person name="Husnik F."/>
            <person name="Keeling P."/>
            <person name="Hampl V."/>
        </authorList>
    </citation>
    <scope>NUCLEOTIDE SEQUENCE</scope>
    <source>
        <strain evidence="1">STM</strain>
    </source>
</reference>